<protein>
    <submittedName>
        <fullName evidence="1">Uncharacterized protein</fullName>
    </submittedName>
</protein>
<evidence type="ECO:0000313" key="1">
    <source>
        <dbReference type="EMBL" id="MBB3772004.1"/>
    </source>
</evidence>
<comment type="caution">
    <text evidence="1">The sequence shown here is derived from an EMBL/GenBank/DDBJ whole genome shotgun (WGS) entry which is preliminary data.</text>
</comment>
<evidence type="ECO:0000313" key="2">
    <source>
        <dbReference type="Proteomes" id="UP000533469"/>
    </source>
</evidence>
<dbReference type="RefSeq" id="WP_183190149.1">
    <property type="nucleotide sequence ID" value="NZ_JACICD010000004.1"/>
</dbReference>
<gene>
    <name evidence="1" type="ORF">FHS55_002613</name>
</gene>
<proteinExistence type="predicted"/>
<dbReference type="Proteomes" id="UP000533469">
    <property type="component" value="Unassembled WGS sequence"/>
</dbReference>
<keyword evidence="2" id="KW-1185">Reference proteome</keyword>
<sequence>MLEQDETCAPSATANARTLLGKIRKMLREEQVIEREELRARLRASRKIAGDGFGGRRVYDLIHYLRRRGEVVTTPTHVTAVWLLPAPKRKRNPERLANGPRIDRWKMAEKRARAVERRARRAQ</sequence>
<organism evidence="1 2">
    <name type="scientific">Ancylobacter tetraedralis</name>
    <dbReference type="NCBI Taxonomy" id="217068"/>
    <lineage>
        <taxon>Bacteria</taxon>
        <taxon>Pseudomonadati</taxon>
        <taxon>Pseudomonadota</taxon>
        <taxon>Alphaproteobacteria</taxon>
        <taxon>Hyphomicrobiales</taxon>
        <taxon>Xanthobacteraceae</taxon>
        <taxon>Ancylobacter</taxon>
    </lineage>
</organism>
<name>A0A839ZB83_9HYPH</name>
<dbReference type="EMBL" id="JACICD010000004">
    <property type="protein sequence ID" value="MBB3772004.1"/>
    <property type="molecule type" value="Genomic_DNA"/>
</dbReference>
<dbReference type="AlphaFoldDB" id="A0A839ZB83"/>
<accession>A0A839ZB83</accession>
<reference evidence="1 2" key="1">
    <citation type="submission" date="2020-08" db="EMBL/GenBank/DDBJ databases">
        <title>Genomic Encyclopedia of Type Strains, Phase IV (KMG-IV): sequencing the most valuable type-strain genomes for metagenomic binning, comparative biology and taxonomic classification.</title>
        <authorList>
            <person name="Goeker M."/>
        </authorList>
    </citation>
    <scope>NUCLEOTIDE SEQUENCE [LARGE SCALE GENOMIC DNA]</scope>
    <source>
        <strain evidence="1 2">DSM 5895</strain>
    </source>
</reference>